<evidence type="ECO:0000313" key="3">
    <source>
        <dbReference type="Proteomes" id="UP000050509"/>
    </source>
</evidence>
<proteinExistence type="predicted"/>
<evidence type="ECO:0008006" key="4">
    <source>
        <dbReference type="Google" id="ProtNLM"/>
    </source>
</evidence>
<reference evidence="2 3" key="1">
    <citation type="submission" date="2015-09" db="EMBL/GenBank/DDBJ databases">
        <title>Draft genome sequence of Kouleothrix aurantiaca JCM 19913.</title>
        <authorList>
            <person name="Hemp J."/>
        </authorList>
    </citation>
    <scope>NUCLEOTIDE SEQUENCE [LARGE SCALE GENOMIC DNA]</scope>
    <source>
        <strain evidence="2 3">COM-B</strain>
    </source>
</reference>
<keyword evidence="1" id="KW-0812">Transmembrane</keyword>
<feature type="transmembrane region" description="Helical" evidence="1">
    <location>
        <begin position="54"/>
        <end position="72"/>
    </location>
</feature>
<protein>
    <recommendedName>
        <fullName evidence="4">ABC transporter permease</fullName>
    </recommendedName>
</protein>
<organism evidence="2 3">
    <name type="scientific">Kouleothrix aurantiaca</name>
    <dbReference type="NCBI Taxonomy" id="186479"/>
    <lineage>
        <taxon>Bacteria</taxon>
        <taxon>Bacillati</taxon>
        <taxon>Chloroflexota</taxon>
        <taxon>Chloroflexia</taxon>
        <taxon>Chloroflexales</taxon>
        <taxon>Roseiflexineae</taxon>
        <taxon>Roseiflexaceae</taxon>
        <taxon>Kouleothrix</taxon>
    </lineage>
</organism>
<dbReference type="Proteomes" id="UP000050509">
    <property type="component" value="Unassembled WGS sequence"/>
</dbReference>
<feature type="non-terminal residue" evidence="2">
    <location>
        <position position="133"/>
    </location>
</feature>
<gene>
    <name evidence="2" type="ORF">SE17_13360</name>
</gene>
<dbReference type="AlphaFoldDB" id="A0A0P9D1I9"/>
<dbReference type="EMBL" id="LJCR01000430">
    <property type="protein sequence ID" value="KPV52792.1"/>
    <property type="molecule type" value="Genomic_DNA"/>
</dbReference>
<accession>A0A0P9D1I9</accession>
<dbReference type="PANTHER" id="PTHR47089:SF1">
    <property type="entry name" value="GUANOSINE ABC TRANSPORTER PERMEASE PROTEIN NUPP"/>
    <property type="match status" value="1"/>
</dbReference>
<evidence type="ECO:0000256" key="1">
    <source>
        <dbReference type="SAM" id="Phobius"/>
    </source>
</evidence>
<keyword evidence="1" id="KW-1133">Transmembrane helix</keyword>
<feature type="transmembrane region" description="Helical" evidence="1">
    <location>
        <begin position="108"/>
        <end position="131"/>
    </location>
</feature>
<keyword evidence="1" id="KW-0472">Membrane</keyword>
<feature type="transmembrane region" description="Helical" evidence="1">
    <location>
        <begin position="84"/>
        <end position="102"/>
    </location>
</feature>
<name>A0A0P9D1I9_9CHLR</name>
<sequence length="133" mass="13566">MSTAPENAPSNAAAPPRFTINWRSLFTELLVPLLAIFTALAIGALIILSTGASVVSAYNGLFFGALGSRVALANTLVEATPYMFAGRAVALGFKCGLFNIGVEGQLGMGSIAAAVAGYALSGLPMIIHLPLAI</sequence>
<feature type="transmembrane region" description="Helical" evidence="1">
    <location>
        <begin position="25"/>
        <end position="48"/>
    </location>
</feature>
<dbReference type="PANTHER" id="PTHR47089">
    <property type="entry name" value="ABC TRANSPORTER, PERMEASE PROTEIN"/>
    <property type="match status" value="1"/>
</dbReference>
<evidence type="ECO:0000313" key="2">
    <source>
        <dbReference type="EMBL" id="KPV52792.1"/>
    </source>
</evidence>
<keyword evidence="3" id="KW-1185">Reference proteome</keyword>
<comment type="caution">
    <text evidence="2">The sequence shown here is derived from an EMBL/GenBank/DDBJ whole genome shotgun (WGS) entry which is preliminary data.</text>
</comment>